<dbReference type="RefSeq" id="WP_311411469.1">
    <property type="nucleotide sequence ID" value="NZ_JAVRFL010000009.1"/>
</dbReference>
<evidence type="ECO:0000313" key="2">
    <source>
        <dbReference type="EMBL" id="MDT0529301.1"/>
    </source>
</evidence>
<dbReference type="Gene3D" id="3.60.40.10">
    <property type="entry name" value="PPM-type phosphatase domain"/>
    <property type="match status" value="1"/>
</dbReference>
<dbReference type="InterPro" id="IPR036457">
    <property type="entry name" value="PPM-type-like_dom_sf"/>
</dbReference>
<organism evidence="2 3">
    <name type="scientific">Micromonospora reichwaldensis</name>
    <dbReference type="NCBI Taxonomy" id="3075516"/>
    <lineage>
        <taxon>Bacteria</taxon>
        <taxon>Bacillati</taxon>
        <taxon>Actinomycetota</taxon>
        <taxon>Actinomycetes</taxon>
        <taxon>Micromonosporales</taxon>
        <taxon>Micromonosporaceae</taxon>
        <taxon>Micromonospora</taxon>
    </lineage>
</organism>
<reference evidence="2" key="1">
    <citation type="submission" date="2023-09" db="EMBL/GenBank/DDBJ databases">
        <title>30 novel species of actinomycetes from the DSMZ collection.</title>
        <authorList>
            <person name="Nouioui I."/>
        </authorList>
    </citation>
    <scope>NUCLEOTIDE SEQUENCE</scope>
    <source>
        <strain evidence="2">DSM 115977</strain>
    </source>
</reference>
<evidence type="ECO:0000259" key="1">
    <source>
        <dbReference type="PROSITE" id="PS51746"/>
    </source>
</evidence>
<dbReference type="EMBL" id="JAVRFL010000009">
    <property type="protein sequence ID" value="MDT0529301.1"/>
    <property type="molecule type" value="Genomic_DNA"/>
</dbReference>
<gene>
    <name evidence="2" type="ORF">RM555_09900</name>
</gene>
<dbReference type="SMART" id="SM00332">
    <property type="entry name" value="PP2Cc"/>
    <property type="match status" value="1"/>
</dbReference>
<dbReference type="SUPFAM" id="SSF81606">
    <property type="entry name" value="PP2C-like"/>
    <property type="match status" value="1"/>
</dbReference>
<dbReference type="Proteomes" id="UP001180973">
    <property type="component" value="Unassembled WGS sequence"/>
</dbReference>
<dbReference type="Pfam" id="PF13672">
    <property type="entry name" value="PP2C_2"/>
    <property type="match status" value="1"/>
</dbReference>
<name>A0ABU2WVB6_9ACTN</name>
<protein>
    <submittedName>
        <fullName evidence="2">Serine/threonine-protein phosphatase</fullName>
    </submittedName>
</protein>
<accession>A0ABU2WVB6</accession>
<dbReference type="SMART" id="SM00331">
    <property type="entry name" value="PP2C_SIG"/>
    <property type="match status" value="1"/>
</dbReference>
<dbReference type="CDD" id="cd00143">
    <property type="entry name" value="PP2Cc"/>
    <property type="match status" value="1"/>
</dbReference>
<evidence type="ECO:0000313" key="3">
    <source>
        <dbReference type="Proteomes" id="UP001180973"/>
    </source>
</evidence>
<comment type="caution">
    <text evidence="2">The sequence shown here is derived from an EMBL/GenBank/DDBJ whole genome shotgun (WGS) entry which is preliminary data.</text>
</comment>
<feature type="domain" description="PPM-type phosphatase" evidence="1">
    <location>
        <begin position="28"/>
        <end position="260"/>
    </location>
</feature>
<keyword evidence="3" id="KW-1185">Reference proteome</keyword>
<dbReference type="InterPro" id="IPR001932">
    <property type="entry name" value="PPM-type_phosphatase-like_dom"/>
</dbReference>
<sequence length="266" mass="28195">MHSSPGRRAEVTASADVRRLPLGEVTLEFAGGSVVGNRYPANFDVLHVDPALPFAAVVDGMGAGEGSRRAGTTAMGTLVAQVRAAWPAVDARRLRAAVAHVQSAVRAAGAQLAELTGCTLTALLVEPDGGQGWLVQLGDSRAYRLRDGLLELLTVDHTAAWLGVLHGWYPVGSPAADRARYQLTRYAGHPDEPEVDLLAVSLRPGDVWLLCTDGVSDQVDYHLMRELLAAPRPEEAVRDLLHGTLEAGGDDNATAVVVRVHATAPR</sequence>
<proteinExistence type="predicted"/>
<dbReference type="PROSITE" id="PS51746">
    <property type="entry name" value="PPM_2"/>
    <property type="match status" value="1"/>
</dbReference>